<name>A0A5C5V3B0_9BACT</name>
<gene>
    <name evidence="3" type="primary">mdtC_2</name>
    <name evidence="3" type="ORF">KOR34_42630</name>
</gene>
<keyword evidence="2" id="KW-0472">Membrane</keyword>
<dbReference type="Gene3D" id="3.30.70.1430">
    <property type="entry name" value="Multidrug efflux transporter AcrB pore domain"/>
    <property type="match status" value="2"/>
</dbReference>
<proteinExistence type="predicted"/>
<feature type="transmembrane region" description="Helical" evidence="2">
    <location>
        <begin position="873"/>
        <end position="897"/>
    </location>
</feature>
<keyword evidence="4" id="KW-1185">Reference proteome</keyword>
<dbReference type="SUPFAM" id="SSF82714">
    <property type="entry name" value="Multidrug efflux transporter AcrB TolC docking domain, DN and DC subdomains"/>
    <property type="match status" value="2"/>
</dbReference>
<keyword evidence="2" id="KW-0812">Transmembrane</keyword>
<dbReference type="Gene3D" id="3.30.70.1320">
    <property type="entry name" value="Multidrug efflux transporter AcrB pore domain like"/>
    <property type="match status" value="1"/>
</dbReference>
<dbReference type="RefSeq" id="WP_146567919.1">
    <property type="nucleotide sequence ID" value="NZ_SIHJ01000003.1"/>
</dbReference>
<dbReference type="Gene3D" id="3.30.70.1440">
    <property type="entry name" value="Multidrug efflux transporter AcrB pore domain"/>
    <property type="match status" value="1"/>
</dbReference>
<comment type="caution">
    <text evidence="3">The sequence shown here is derived from an EMBL/GenBank/DDBJ whole genome shotgun (WGS) entry which is preliminary data.</text>
</comment>
<dbReference type="GO" id="GO:0005886">
    <property type="term" value="C:plasma membrane"/>
    <property type="evidence" value="ECO:0007669"/>
    <property type="project" value="TreeGrafter"/>
</dbReference>
<feature type="transmembrane region" description="Helical" evidence="2">
    <location>
        <begin position="12"/>
        <end position="37"/>
    </location>
</feature>
<dbReference type="EMBL" id="SIHJ01000003">
    <property type="protein sequence ID" value="TWT32500.1"/>
    <property type="molecule type" value="Genomic_DNA"/>
</dbReference>
<feature type="region of interest" description="Disordered" evidence="1">
    <location>
        <begin position="1025"/>
        <end position="1073"/>
    </location>
</feature>
<dbReference type="Proteomes" id="UP000316714">
    <property type="component" value="Unassembled WGS sequence"/>
</dbReference>
<feature type="transmembrane region" description="Helical" evidence="2">
    <location>
        <begin position="429"/>
        <end position="449"/>
    </location>
</feature>
<dbReference type="PRINTS" id="PR00702">
    <property type="entry name" value="ACRIFLAVINRP"/>
</dbReference>
<feature type="transmembrane region" description="Helical" evidence="2">
    <location>
        <begin position="848"/>
        <end position="866"/>
    </location>
</feature>
<dbReference type="Gene3D" id="1.20.1640.10">
    <property type="entry name" value="Multidrug efflux transporter AcrB transmembrane domain"/>
    <property type="match status" value="2"/>
</dbReference>
<feature type="transmembrane region" description="Helical" evidence="2">
    <location>
        <begin position="524"/>
        <end position="544"/>
    </location>
</feature>
<keyword evidence="2" id="KW-1133">Transmembrane helix</keyword>
<evidence type="ECO:0000256" key="1">
    <source>
        <dbReference type="SAM" id="MobiDB-lite"/>
    </source>
</evidence>
<dbReference type="OrthoDB" id="220575at2"/>
<organism evidence="3 4">
    <name type="scientific">Posidoniimonas corsicana</name>
    <dbReference type="NCBI Taxonomy" id="1938618"/>
    <lineage>
        <taxon>Bacteria</taxon>
        <taxon>Pseudomonadati</taxon>
        <taxon>Planctomycetota</taxon>
        <taxon>Planctomycetia</taxon>
        <taxon>Pirellulales</taxon>
        <taxon>Lacipirellulaceae</taxon>
        <taxon>Posidoniimonas</taxon>
    </lineage>
</organism>
<dbReference type="SUPFAM" id="SSF82693">
    <property type="entry name" value="Multidrug efflux transporter AcrB pore domain, PN1, PN2, PC1 and PC2 subdomains"/>
    <property type="match status" value="3"/>
</dbReference>
<evidence type="ECO:0000313" key="3">
    <source>
        <dbReference type="EMBL" id="TWT32500.1"/>
    </source>
</evidence>
<dbReference type="SUPFAM" id="SSF82866">
    <property type="entry name" value="Multidrug efflux transporter AcrB transmembrane domain"/>
    <property type="match status" value="2"/>
</dbReference>
<feature type="transmembrane region" description="Helical" evidence="2">
    <location>
        <begin position="952"/>
        <end position="971"/>
    </location>
</feature>
<dbReference type="Pfam" id="PF00873">
    <property type="entry name" value="ACR_tran"/>
    <property type="match status" value="1"/>
</dbReference>
<sequence length="1073" mass="114978">MKLSQTAIERPVLTLMAFTALVVFGLVAYGTLGMALYPDVDMPMVTATVTYEGASPTTVETEVTEVLEEALSTISGIKSMRSDTSEGVSQVFLEFELQRDIDIAAQDVRDKISGIQNELPADADAPVVEKFDPDAAPILGIVLAGDASICELTRVADDQVKPRIEGVSGVGGVQLSGDREREIRIWLRVGDLRAHNLSAQDVVDALREGNVEFPGGRVETGRQELVVKTRGRFATPEGFRRLVVARRDNRPIRLEQVAYVEDGLEDERSLARLNGQPAVALSVRQQSGANMVGVAREVKAQLDGLRESLGDRYELLVVQDNSSFVESSVAEAQGELVRGAGLAVLVILLFLRSLRGSLVAAVTIPATIIATYAFLLAMGFTLNTMTLLALTISVGMIIDDSIVVLENTWRHMQEGKTRVQAAVAAMDEIGFAVIATSLSIAAVFVPVAFMDGIIGQFFYEFGMTVTFAVLVSTVIALFLSPMLCSRLLKVGAGNGWLYRVSERLLTAVESAYGRTLGFALRRRLLVLAASFALFVGSMMLLPLIGKEFTPAADEGQFQVQVEAPVGSSIQQTSRIAAEVEKVIAGLPAIKDIYTTVGGQYDGQTTVANVMVKMVAREERTVSQAAAMKMARAGLSRFGHMRISVDPIARIGGGGMRSAPVQYNLRGDDLAELNRIAETLVRQMKDTPGFVDVNTTSQSGKPEISVSIDRDRASDLGVNVEDLGRTISQLVGGQQVSTFETSGENIDVRVRLVGADRQDSRAIETLPVRSGSGELTDLRTLASVESTFGPVNIERQGRRRQVTVLANLQDDKPLGQAVADVQAMVGQIGLPPDVAGVFTGTADSMAESFASILFALALAVLLTYMVLAAQFESFLHPLTIMFSLPLSIGGAFGGLYLTGRTLNIFSMIGMVMLMGLVTKNAILLVDYTNLLRRRGVGREDALRQAGPTRLRPILMTALSTIAGMTPIALGLGDGAESRAPMGACVVGGMVTSTLLTLIVIPVVYSLADQCWEGGKSLIVRLTPKGRAEPAAPQQTDADINEEPAPRSHERPLSLPVATARPDDLLDRQPGAQAI</sequence>
<dbReference type="GO" id="GO:0042910">
    <property type="term" value="F:xenobiotic transmembrane transporter activity"/>
    <property type="evidence" value="ECO:0007669"/>
    <property type="project" value="TreeGrafter"/>
</dbReference>
<feature type="transmembrane region" description="Helical" evidence="2">
    <location>
        <begin position="461"/>
        <end position="479"/>
    </location>
</feature>
<feature type="transmembrane region" description="Helical" evidence="2">
    <location>
        <begin position="336"/>
        <end position="351"/>
    </location>
</feature>
<accession>A0A5C5V3B0</accession>
<evidence type="ECO:0000313" key="4">
    <source>
        <dbReference type="Proteomes" id="UP000316714"/>
    </source>
</evidence>
<dbReference type="InterPro" id="IPR001036">
    <property type="entry name" value="Acrflvin-R"/>
</dbReference>
<feature type="transmembrane region" description="Helical" evidence="2">
    <location>
        <begin position="977"/>
        <end position="1006"/>
    </location>
</feature>
<reference evidence="3 4" key="1">
    <citation type="submission" date="2019-02" db="EMBL/GenBank/DDBJ databases">
        <title>Deep-cultivation of Planctomycetes and their phenomic and genomic characterization uncovers novel biology.</title>
        <authorList>
            <person name="Wiegand S."/>
            <person name="Jogler M."/>
            <person name="Boedeker C."/>
            <person name="Pinto D."/>
            <person name="Vollmers J."/>
            <person name="Rivas-Marin E."/>
            <person name="Kohn T."/>
            <person name="Peeters S.H."/>
            <person name="Heuer A."/>
            <person name="Rast P."/>
            <person name="Oberbeckmann S."/>
            <person name="Bunk B."/>
            <person name="Jeske O."/>
            <person name="Meyerdierks A."/>
            <person name="Storesund J.E."/>
            <person name="Kallscheuer N."/>
            <person name="Luecker S."/>
            <person name="Lage O.M."/>
            <person name="Pohl T."/>
            <person name="Merkel B.J."/>
            <person name="Hornburger P."/>
            <person name="Mueller R.-W."/>
            <person name="Bruemmer F."/>
            <person name="Labrenz M."/>
            <person name="Spormann A.M."/>
            <person name="Op Den Camp H."/>
            <person name="Overmann J."/>
            <person name="Amann R."/>
            <person name="Jetten M.S.M."/>
            <person name="Mascher T."/>
            <person name="Medema M.H."/>
            <person name="Devos D.P."/>
            <person name="Kaster A.-K."/>
            <person name="Ovreas L."/>
            <person name="Rohde M."/>
            <person name="Galperin M.Y."/>
            <person name="Jogler C."/>
        </authorList>
    </citation>
    <scope>NUCLEOTIDE SEQUENCE [LARGE SCALE GENOMIC DNA]</scope>
    <source>
        <strain evidence="3 4">KOR34</strain>
    </source>
</reference>
<feature type="transmembrane region" description="Helical" evidence="2">
    <location>
        <begin position="903"/>
        <end position="924"/>
    </location>
</feature>
<dbReference type="PANTHER" id="PTHR32063:SF0">
    <property type="entry name" value="SWARMING MOTILITY PROTEIN SWRC"/>
    <property type="match status" value="1"/>
</dbReference>
<protein>
    <submittedName>
        <fullName evidence="3">Multidrug resistance protein MdtC</fullName>
    </submittedName>
</protein>
<dbReference type="InterPro" id="IPR027463">
    <property type="entry name" value="AcrB_DN_DC_subdom"/>
</dbReference>
<feature type="transmembrane region" description="Helical" evidence="2">
    <location>
        <begin position="387"/>
        <end position="409"/>
    </location>
</feature>
<dbReference type="AlphaFoldDB" id="A0A5C5V3B0"/>
<dbReference type="Gene3D" id="3.30.2090.10">
    <property type="entry name" value="Multidrug efflux transporter AcrB TolC docking domain, DN and DC subdomains"/>
    <property type="match status" value="2"/>
</dbReference>
<feature type="transmembrane region" description="Helical" evidence="2">
    <location>
        <begin position="358"/>
        <end position="381"/>
    </location>
</feature>
<evidence type="ECO:0000256" key="2">
    <source>
        <dbReference type="SAM" id="Phobius"/>
    </source>
</evidence>
<dbReference type="PANTHER" id="PTHR32063">
    <property type="match status" value="1"/>
</dbReference>